<dbReference type="STRING" id="360411.AC812_03785"/>
<dbReference type="InterPro" id="IPR004161">
    <property type="entry name" value="EFTu-like_2"/>
</dbReference>
<dbReference type="PANTHER" id="PTHR43381">
    <property type="entry name" value="TRANSLATION INITIATION FACTOR IF-2-RELATED"/>
    <property type="match status" value="1"/>
</dbReference>
<dbReference type="PANTHER" id="PTHR43381:SF5">
    <property type="entry name" value="TR-TYPE G DOMAIN-CONTAINING PROTEIN"/>
    <property type="match status" value="1"/>
</dbReference>
<dbReference type="RefSeq" id="WP_061914481.1">
    <property type="nucleotide sequence ID" value="NZ_DF967971.1"/>
</dbReference>
<dbReference type="InterPro" id="IPR027417">
    <property type="entry name" value="P-loop_NTPase"/>
</dbReference>
<dbReference type="InterPro" id="IPR000795">
    <property type="entry name" value="T_Tr_GTP-bd_dom"/>
</dbReference>
<evidence type="ECO:0000256" key="3">
    <source>
        <dbReference type="ARBA" id="ARBA00020675"/>
    </source>
</evidence>
<keyword evidence="6 10" id="KW-0547">Nucleotide-binding</keyword>
<feature type="domain" description="Tr-type G" evidence="12">
    <location>
        <begin position="97"/>
        <end position="264"/>
    </location>
</feature>
<keyword evidence="8 10" id="KW-0342">GTP-binding</keyword>
<proteinExistence type="inferred from homology"/>
<dbReference type="CDD" id="cd03692">
    <property type="entry name" value="mtIF2_IVc"/>
    <property type="match status" value="1"/>
</dbReference>
<keyword evidence="5 10" id="KW-0396">Initiation factor</keyword>
<keyword evidence="7 10" id="KW-0648">Protein biosynthesis</keyword>
<feature type="region of interest" description="G-domain" evidence="10">
    <location>
        <begin position="100"/>
        <end position="248"/>
    </location>
</feature>
<feature type="binding site" evidence="10">
    <location>
        <begin position="106"/>
        <end position="113"/>
    </location>
    <ligand>
        <name>GTP</name>
        <dbReference type="ChEBI" id="CHEBI:37565"/>
    </ligand>
</feature>
<evidence type="ECO:0000256" key="9">
    <source>
        <dbReference type="ARBA" id="ARBA00025162"/>
    </source>
</evidence>
<evidence type="ECO:0000256" key="8">
    <source>
        <dbReference type="ARBA" id="ARBA00023134"/>
    </source>
</evidence>
<dbReference type="NCBIfam" id="TIGR00231">
    <property type="entry name" value="small_GTP"/>
    <property type="match status" value="1"/>
</dbReference>
<evidence type="ECO:0000256" key="5">
    <source>
        <dbReference type="ARBA" id="ARBA00022540"/>
    </source>
</evidence>
<evidence type="ECO:0000256" key="7">
    <source>
        <dbReference type="ARBA" id="ARBA00022917"/>
    </source>
</evidence>
<dbReference type="SUPFAM" id="SSF52540">
    <property type="entry name" value="P-loop containing nucleoside triphosphate hydrolases"/>
    <property type="match status" value="1"/>
</dbReference>
<dbReference type="AlphaFoldDB" id="A0A0P6X2X9"/>
<dbReference type="PROSITE" id="PS51722">
    <property type="entry name" value="G_TR_2"/>
    <property type="match status" value="1"/>
</dbReference>
<dbReference type="Pfam" id="PF00009">
    <property type="entry name" value="GTP_EFTU"/>
    <property type="match status" value="1"/>
</dbReference>
<dbReference type="SUPFAM" id="SSF50447">
    <property type="entry name" value="Translation proteins"/>
    <property type="match status" value="2"/>
</dbReference>
<dbReference type="Pfam" id="PF03144">
    <property type="entry name" value="GTP_EFTU_D2"/>
    <property type="match status" value="1"/>
</dbReference>
<dbReference type="InterPro" id="IPR006847">
    <property type="entry name" value="IF2_N"/>
</dbReference>
<dbReference type="InterPro" id="IPR009000">
    <property type="entry name" value="Transl_B-barrel_sf"/>
</dbReference>
<dbReference type="InterPro" id="IPR036925">
    <property type="entry name" value="TIF_IF2_dom3_sf"/>
</dbReference>
<dbReference type="InterPro" id="IPR023115">
    <property type="entry name" value="TIF_IF2_dom3"/>
</dbReference>
<accession>A0A0P6X2X9</accession>
<evidence type="ECO:0000259" key="12">
    <source>
        <dbReference type="PROSITE" id="PS51722"/>
    </source>
</evidence>
<keyword evidence="4 10" id="KW-0963">Cytoplasm</keyword>
<evidence type="ECO:0000313" key="13">
    <source>
        <dbReference type="EMBL" id="KPL77110.1"/>
    </source>
</evidence>
<comment type="subcellular location">
    <subcellularLocation>
        <location evidence="1 10">Cytoplasm</location>
    </subcellularLocation>
</comment>
<name>A0A0P6X2X9_9CHLR</name>
<dbReference type="Gene3D" id="2.40.30.10">
    <property type="entry name" value="Translation factors"/>
    <property type="match status" value="2"/>
</dbReference>
<dbReference type="EMBL" id="LGHJ01000010">
    <property type="protein sequence ID" value="KPL77110.1"/>
    <property type="molecule type" value="Genomic_DNA"/>
</dbReference>
<keyword evidence="14" id="KW-1185">Reference proteome</keyword>
<dbReference type="InterPro" id="IPR005225">
    <property type="entry name" value="Small_GTP-bd"/>
</dbReference>
<dbReference type="FunFam" id="2.40.30.10:FF:000008">
    <property type="entry name" value="Translation initiation factor IF-2"/>
    <property type="match status" value="1"/>
</dbReference>
<dbReference type="GO" id="GO:0005525">
    <property type="term" value="F:GTP binding"/>
    <property type="evidence" value="ECO:0007669"/>
    <property type="project" value="UniProtKB-KW"/>
</dbReference>
<dbReference type="InterPro" id="IPR000178">
    <property type="entry name" value="TF_IF2_bacterial-like"/>
</dbReference>
<evidence type="ECO:0000256" key="10">
    <source>
        <dbReference type="HAMAP-Rule" id="MF_00100"/>
    </source>
</evidence>
<dbReference type="InterPro" id="IPR044145">
    <property type="entry name" value="IF2_II"/>
</dbReference>
<organism evidence="13 14">
    <name type="scientific">Bellilinea caldifistulae</name>
    <dbReference type="NCBI Taxonomy" id="360411"/>
    <lineage>
        <taxon>Bacteria</taxon>
        <taxon>Bacillati</taxon>
        <taxon>Chloroflexota</taxon>
        <taxon>Anaerolineae</taxon>
        <taxon>Anaerolineales</taxon>
        <taxon>Anaerolineaceae</taxon>
        <taxon>Bellilinea</taxon>
    </lineage>
</organism>
<dbReference type="OrthoDB" id="9811804at2"/>
<dbReference type="PATRIC" id="fig|360411.5.peg.3285"/>
<dbReference type="NCBIfam" id="TIGR00487">
    <property type="entry name" value="IF-2"/>
    <property type="match status" value="1"/>
</dbReference>
<sequence>MSDNGSKTIELPASITVRDLAQRMQASPIQVIKILMSNGVMANINQQIDFDTAAVVASELGYEAQPEVYEEVEEKEVGEIPLWRQLIAKEKPEALQDRPPVVTILGHVDHGKTTLLDAIRDTNVAGGEAGGITQHIGAYQVEHKNRLITFLDTPGHAAFTAMRSRGAQGADIVVLVVAANDGVMPQTREAIAHARAARVPIIVAMNKIDRPDANPDFTKKQLAEVGLVPDDWDGDTMVVPVSAKLRKGIDDLLEAILLVADTLDIKANPEGRVFGTVIEAKVDRAKGVVATLLVYNGTLETGDIVVAGKAYGRIRAMFDFRGRKLRKAGPSTPVQIMGLNDVPDAGELFLVYENEREARTVVEERLQQQQKRLASAPKISLEELFNKVQSGEDHELRLIIKADVQGSLEPIISSLNELGKGGEIRINILHAETGNISENDVMLAAASNAIVVGFNVQADAAARRLAESEGVSIRLYDIIYRLTEDIEKAMKGLLEPEVKEVIIGHGKVLATFRISKVGVVAGCRVLSGEFRRNAKVRLRREGTIIYEGEFASLKHEKEDVREVRAGFECGAAFKNFNDIAVGDEIECYIFEKGS</sequence>
<dbReference type="Pfam" id="PF04760">
    <property type="entry name" value="IF2_N"/>
    <property type="match status" value="1"/>
</dbReference>
<dbReference type="GO" id="GO:0003743">
    <property type="term" value="F:translation initiation factor activity"/>
    <property type="evidence" value="ECO:0007669"/>
    <property type="project" value="UniProtKB-UniRule"/>
</dbReference>
<dbReference type="GO" id="GO:0005829">
    <property type="term" value="C:cytosol"/>
    <property type="evidence" value="ECO:0007669"/>
    <property type="project" value="TreeGrafter"/>
</dbReference>
<evidence type="ECO:0000256" key="11">
    <source>
        <dbReference type="RuleBase" id="RU000644"/>
    </source>
</evidence>
<dbReference type="HAMAP" id="MF_00100_B">
    <property type="entry name" value="IF_2_B"/>
    <property type="match status" value="1"/>
</dbReference>
<dbReference type="SUPFAM" id="SSF52156">
    <property type="entry name" value="Initiation factor IF2/eIF5b, domain 3"/>
    <property type="match status" value="1"/>
</dbReference>
<dbReference type="Pfam" id="PF22042">
    <property type="entry name" value="EF-G_D2"/>
    <property type="match status" value="1"/>
</dbReference>
<dbReference type="Pfam" id="PF11987">
    <property type="entry name" value="IF-2"/>
    <property type="match status" value="1"/>
</dbReference>
<reference evidence="13 14" key="1">
    <citation type="submission" date="2015-07" db="EMBL/GenBank/DDBJ databases">
        <title>Draft genome of Bellilinea caldifistulae DSM 17877.</title>
        <authorList>
            <person name="Hemp J."/>
            <person name="Ward L.M."/>
            <person name="Pace L.A."/>
            <person name="Fischer W.W."/>
        </authorList>
    </citation>
    <scope>NUCLEOTIDE SEQUENCE [LARGE SCALE GENOMIC DNA]</scope>
    <source>
        <strain evidence="13 14">GOMI-1</strain>
    </source>
</reference>
<dbReference type="InterPro" id="IPR015760">
    <property type="entry name" value="TIF_IF2"/>
</dbReference>
<dbReference type="Gene3D" id="3.40.50.10050">
    <property type="entry name" value="Translation initiation factor IF- 2, domain 3"/>
    <property type="match status" value="1"/>
</dbReference>
<evidence type="ECO:0000256" key="6">
    <source>
        <dbReference type="ARBA" id="ARBA00022741"/>
    </source>
</evidence>
<dbReference type="FunFam" id="2.40.30.10:FF:000007">
    <property type="entry name" value="Translation initiation factor IF-2"/>
    <property type="match status" value="1"/>
</dbReference>
<protein>
    <recommendedName>
        <fullName evidence="3 10">Translation initiation factor IF-2</fullName>
    </recommendedName>
</protein>
<comment type="caution">
    <text evidence="13">The sequence shown here is derived from an EMBL/GenBank/DDBJ whole genome shotgun (WGS) entry which is preliminary data.</text>
</comment>
<dbReference type="FunFam" id="3.40.50.300:FF:000019">
    <property type="entry name" value="Translation initiation factor IF-2"/>
    <property type="match status" value="1"/>
</dbReference>
<gene>
    <name evidence="10" type="primary">infB</name>
    <name evidence="13" type="ORF">AC812_03785</name>
</gene>
<evidence type="ECO:0000256" key="1">
    <source>
        <dbReference type="ARBA" id="ARBA00004496"/>
    </source>
</evidence>
<dbReference type="Gene3D" id="3.40.50.300">
    <property type="entry name" value="P-loop containing nucleotide triphosphate hydrolases"/>
    <property type="match status" value="1"/>
</dbReference>
<comment type="function">
    <text evidence="9 10 11">One of the essential components for the initiation of protein synthesis. Protects formylmethionyl-tRNA from spontaneous hydrolysis and promotes its binding to the 30S ribosomal subunits. Also involved in the hydrolysis of GTP during the formation of the 70S ribosomal complex.</text>
</comment>
<feature type="binding site" evidence="10">
    <location>
        <begin position="152"/>
        <end position="156"/>
    </location>
    <ligand>
        <name>GTP</name>
        <dbReference type="ChEBI" id="CHEBI:37565"/>
    </ligand>
</feature>
<feature type="binding site" evidence="10">
    <location>
        <begin position="206"/>
        <end position="209"/>
    </location>
    <ligand>
        <name>GTP</name>
        <dbReference type="ChEBI" id="CHEBI:37565"/>
    </ligand>
</feature>
<evidence type="ECO:0000256" key="2">
    <source>
        <dbReference type="ARBA" id="ARBA00007733"/>
    </source>
</evidence>
<dbReference type="InterPro" id="IPR053905">
    <property type="entry name" value="EF-G-like_DII"/>
</dbReference>
<dbReference type="CDD" id="cd01887">
    <property type="entry name" value="IF2_eIF5B"/>
    <property type="match status" value="1"/>
</dbReference>
<comment type="similarity">
    <text evidence="2 10 11">Belongs to the TRAFAC class translation factor GTPase superfamily. Classic translation factor GTPase family. IF-2 subfamily.</text>
</comment>
<dbReference type="FunFam" id="3.40.50.10050:FF:000001">
    <property type="entry name" value="Translation initiation factor IF-2"/>
    <property type="match status" value="1"/>
</dbReference>
<dbReference type="GO" id="GO:0003924">
    <property type="term" value="F:GTPase activity"/>
    <property type="evidence" value="ECO:0007669"/>
    <property type="project" value="UniProtKB-UniRule"/>
</dbReference>
<evidence type="ECO:0000313" key="14">
    <source>
        <dbReference type="Proteomes" id="UP000050514"/>
    </source>
</evidence>
<evidence type="ECO:0000256" key="4">
    <source>
        <dbReference type="ARBA" id="ARBA00022490"/>
    </source>
</evidence>
<dbReference type="CDD" id="cd03702">
    <property type="entry name" value="IF2_mtIF2_II"/>
    <property type="match status" value="1"/>
</dbReference>
<dbReference type="Proteomes" id="UP000050514">
    <property type="component" value="Unassembled WGS sequence"/>
</dbReference>